<evidence type="ECO:0000256" key="1">
    <source>
        <dbReference type="SAM" id="MobiDB-lite"/>
    </source>
</evidence>
<evidence type="ECO:0000313" key="4">
    <source>
        <dbReference type="WBParaSite" id="TCONS_00006924.p1"/>
    </source>
</evidence>
<evidence type="ECO:0000313" key="2">
    <source>
        <dbReference type="Proteomes" id="UP000035681"/>
    </source>
</evidence>
<feature type="region of interest" description="Disordered" evidence="1">
    <location>
        <begin position="220"/>
        <end position="243"/>
    </location>
</feature>
<dbReference type="Proteomes" id="UP000035681">
    <property type="component" value="Unplaced"/>
</dbReference>
<proteinExistence type="predicted"/>
<evidence type="ECO:0000313" key="3">
    <source>
        <dbReference type="WBParaSite" id="SSTP_0000759700.1"/>
    </source>
</evidence>
<organism evidence="3">
    <name type="scientific">Strongyloides stercoralis</name>
    <name type="common">Threadworm</name>
    <dbReference type="NCBI Taxonomy" id="6248"/>
    <lineage>
        <taxon>Eukaryota</taxon>
        <taxon>Metazoa</taxon>
        <taxon>Ecdysozoa</taxon>
        <taxon>Nematoda</taxon>
        <taxon>Chromadorea</taxon>
        <taxon>Rhabditida</taxon>
        <taxon>Tylenchina</taxon>
        <taxon>Panagrolaimomorpha</taxon>
        <taxon>Strongyloidoidea</taxon>
        <taxon>Strongyloididae</taxon>
        <taxon>Strongyloides</taxon>
    </lineage>
</organism>
<keyword evidence="2" id="KW-1185">Reference proteome</keyword>
<feature type="compositionally biased region" description="Low complexity" evidence="1">
    <location>
        <begin position="232"/>
        <end position="243"/>
    </location>
</feature>
<reference evidence="3" key="1">
    <citation type="submission" date="2015-08" db="UniProtKB">
        <authorList>
            <consortium name="WormBaseParasite"/>
        </authorList>
    </citation>
    <scope>IDENTIFICATION</scope>
</reference>
<name>A0A0K0EDN5_STRER</name>
<protein>
    <submittedName>
        <fullName evidence="3">CCDC92 domain-containing protein</fullName>
    </submittedName>
    <submittedName>
        <fullName evidence="4">CCDC92/74 N-terminal domain-containing protein</fullName>
    </submittedName>
</protein>
<feature type="compositionally biased region" description="Polar residues" evidence="1">
    <location>
        <begin position="221"/>
        <end position="230"/>
    </location>
</feature>
<feature type="region of interest" description="Disordered" evidence="1">
    <location>
        <begin position="94"/>
        <end position="123"/>
    </location>
</feature>
<sequence>MSTLCSAQNLSQLNYFINSSGLNDFNNIHEDDRIKKRIEACQQGMQQLETLRAKHLKLMDDLRSEYSLLQASINFIPRNKKSIAKPLDIHDNRSQYSASEDGTSVADTSNISHRSSMSVDSGYLSVSTDNTQNLRNSTIIDIPNSDPPMSYNAYRKMSMDENNGNEGNLILRNKPPIGSSNIAMGTVKKLAMSYTKNIQELNKASEIIKTTLEGTTALRPNRTSKSQNRPWSMYSTSTTTNNNNYMNSEISSLDNDIKNNLTFAQTSISQLDDSTKYFTLTKNNVGPQNYNDSHIYSKPNKSKHPVSENNNNKTEEIYCKPIKSTQSENKFFLNVKNKNEKLINRQLFDEEMTRNNNKSRNMKNIQPTTVVITRFSDNLKSPYNNKLPPIPNRSIGTVQGTPIPSKKIRKGWLESEEL</sequence>
<dbReference type="AlphaFoldDB" id="A0A0K0EDN5"/>
<feature type="region of interest" description="Disordered" evidence="1">
    <location>
        <begin position="383"/>
        <end position="406"/>
    </location>
</feature>
<dbReference type="WBParaSite" id="SSTP_0000759700.1">
    <property type="protein sequence ID" value="SSTP_0000759700.1"/>
    <property type="gene ID" value="SSTP_0000759700"/>
</dbReference>
<accession>A0A0K0EDN5</accession>
<dbReference type="WBParaSite" id="TCONS_00006924.p1">
    <property type="protein sequence ID" value="TCONS_00006924.p1"/>
    <property type="gene ID" value="XLOC_005018"/>
</dbReference>